<evidence type="ECO:0000313" key="2">
    <source>
        <dbReference type="WBParaSite" id="PS1159_v2.g17059.t1"/>
    </source>
</evidence>
<organism evidence="1 2">
    <name type="scientific">Panagrolaimus sp. PS1159</name>
    <dbReference type="NCBI Taxonomy" id="55785"/>
    <lineage>
        <taxon>Eukaryota</taxon>
        <taxon>Metazoa</taxon>
        <taxon>Ecdysozoa</taxon>
        <taxon>Nematoda</taxon>
        <taxon>Chromadorea</taxon>
        <taxon>Rhabditida</taxon>
        <taxon>Tylenchina</taxon>
        <taxon>Panagrolaimomorpha</taxon>
        <taxon>Panagrolaimoidea</taxon>
        <taxon>Panagrolaimidae</taxon>
        <taxon>Panagrolaimus</taxon>
    </lineage>
</organism>
<protein>
    <submittedName>
        <fullName evidence="2">CHCH domain-containing protein</fullName>
    </submittedName>
</protein>
<proteinExistence type="predicted"/>
<dbReference type="WBParaSite" id="PS1159_v2.g17059.t1">
    <property type="protein sequence ID" value="PS1159_v2.g17059.t1"/>
    <property type="gene ID" value="PS1159_v2.g17059"/>
</dbReference>
<dbReference type="Proteomes" id="UP000887580">
    <property type="component" value="Unplaced"/>
</dbReference>
<reference evidence="2" key="1">
    <citation type="submission" date="2022-11" db="UniProtKB">
        <authorList>
            <consortium name="WormBaseParasite"/>
        </authorList>
    </citation>
    <scope>IDENTIFICATION</scope>
</reference>
<sequence length="225" mass="25152">MFPTGPLKRSVYPKKFYFSEVVPLCLKNEVEIRRQKVPGGSCTQELQALFGCLKKWEFDDIPCAKLHTEYMRCVESAEAAATAFKEGAKKGILGEGTSKLSTAQFNKIMAMFPQPDLGGSCTQELQALFGCLKKWEFDDIPCAKLHTEYMRCVESAEAAATAFKEGAKKGILGEGTSKLSTAQFNKIMAMFPQPDLGVSQRRMKRLPHISYASDVYRRKDKNKPN</sequence>
<evidence type="ECO:0000313" key="1">
    <source>
        <dbReference type="Proteomes" id="UP000887580"/>
    </source>
</evidence>
<name>A0AC35FHT6_9BILA</name>
<accession>A0AC35FHT6</accession>